<accession>A0AAE4K5G9</accession>
<name>A0AAE4K5G9_9BURK</name>
<reference evidence="1" key="1">
    <citation type="submission" date="2023-02" db="EMBL/GenBank/DDBJ databases">
        <title>Description of Herbaspirillum huttiense subsp. nephrolepsisexaltata and Herbaspirillum huttiense subsp. lycopersicon.</title>
        <authorList>
            <person name="Poudel M."/>
            <person name="Sharma A."/>
            <person name="Goss E."/>
            <person name="Tapia J.H."/>
            <person name="Harmon C.M."/>
            <person name="Jones J.B."/>
        </authorList>
    </citation>
    <scope>NUCLEOTIDE SEQUENCE</scope>
    <source>
        <strain evidence="1">NC40101</strain>
    </source>
</reference>
<protein>
    <submittedName>
        <fullName evidence="1">Uncharacterized protein</fullName>
    </submittedName>
</protein>
<dbReference type="RefSeq" id="WP_310835967.1">
    <property type="nucleotide sequence ID" value="NZ_JAVLSM010000002.1"/>
</dbReference>
<organism evidence="1">
    <name type="scientific">Herbaspirillum huttiense subsp. nephrolepidis</name>
    <dbReference type="NCBI Taxonomy" id="3075126"/>
    <lineage>
        <taxon>Bacteria</taxon>
        <taxon>Pseudomonadati</taxon>
        <taxon>Pseudomonadota</taxon>
        <taxon>Betaproteobacteria</taxon>
        <taxon>Burkholderiales</taxon>
        <taxon>Oxalobacteraceae</taxon>
        <taxon>Herbaspirillum</taxon>
    </lineage>
</organism>
<evidence type="ECO:0000313" key="1">
    <source>
        <dbReference type="EMBL" id="MDT0339325.1"/>
    </source>
</evidence>
<comment type="caution">
    <text evidence="1">The sequence shown here is derived from an EMBL/GenBank/DDBJ whole genome shotgun (WGS) entry which is preliminary data.</text>
</comment>
<proteinExistence type="predicted"/>
<gene>
    <name evidence="1" type="ORF">RJN63_20995</name>
</gene>
<dbReference type="AlphaFoldDB" id="A0AAE4K5G9"/>
<dbReference type="EMBL" id="JAVRAA010000012">
    <property type="protein sequence ID" value="MDT0339325.1"/>
    <property type="molecule type" value="Genomic_DNA"/>
</dbReference>
<sequence length="81" mass="9152">MTDLLGLLVQCWILATSAGSVLYMTRGGEDNRRLGCFIGLAGQPCWFMETFSSHQWGMFLLAIFLSYRYLRGLWARPLSGV</sequence>